<keyword evidence="2" id="KW-0067">ATP-binding</keyword>
<comment type="caution">
    <text evidence="6">The sequence shown here is derived from an EMBL/GenBank/DDBJ whole genome shotgun (WGS) entry which is preliminary data.</text>
</comment>
<dbReference type="Pfam" id="PF06807">
    <property type="entry name" value="Clp1"/>
    <property type="match status" value="1"/>
</dbReference>
<dbReference type="Gene3D" id="2.60.120.1030">
    <property type="entry name" value="Clp1, DNA binding domain"/>
    <property type="match status" value="1"/>
</dbReference>
<sequence length="421" mass="47075">MAENCQILKLAVENELRIFVKEDAVQIKLVNGLAEIYGTEMELNKIYKFPVNTSFGIFTWHGCSVEVTGNPEMELAKHTTMILNVLLHAHLEERRNLACARESIGPVTLIVGPTDVGKSTLCKILLNYASRLGKRPLFVDLDVGQNSISIPGSIGILTIEKPADIVAGFDAQAVNVYQFGYISPGHNIILYFLLLKHLGQFVQSGLKTANQTLRSSGVIINSCGWVRGYGYDAITFAAMAFEIDTLCVIHEERMFMQLSRDMPSSVNVIFIPKLDGVVERRREQRILSREARVREYFYGPTNQLRPFPFDIQFSEVKIFKVISRPFQSNEHAQSLNGVTLNDVILVPVSLGYNLINQVLALSSADNVKEDLMVTDVLGFICIKGVEKDRNSISILSPQPGPLPKKILLMGHMILSERREIH</sequence>
<dbReference type="PANTHER" id="PTHR12755">
    <property type="entry name" value="CLEAVAGE/POLYADENYLATION FACTOR IA SUBUNIT CLP1P"/>
    <property type="match status" value="1"/>
</dbReference>
<reference evidence="6 7" key="1">
    <citation type="submission" date="2021-06" db="EMBL/GenBank/DDBJ databases">
        <title>Caerostris extrusa draft genome.</title>
        <authorList>
            <person name="Kono N."/>
            <person name="Arakawa K."/>
        </authorList>
    </citation>
    <scope>NUCLEOTIDE SEQUENCE [LARGE SCALE GENOMIC DNA]</scope>
</reference>
<dbReference type="Gene3D" id="3.40.50.300">
    <property type="entry name" value="P-loop containing nucleotide triphosphate hydrolases"/>
    <property type="match status" value="1"/>
</dbReference>
<gene>
    <name evidence="6" type="primary">cbc</name>
    <name evidence="6" type="ORF">CEXT_355101</name>
</gene>
<dbReference type="PANTHER" id="PTHR12755:SF6">
    <property type="entry name" value="POLYRIBONUCLEOTIDE 5'-HYDROXYL-KINASE CLP1"/>
    <property type="match status" value="1"/>
</dbReference>
<dbReference type="GO" id="GO:0031124">
    <property type="term" value="P:mRNA 3'-end processing"/>
    <property type="evidence" value="ECO:0007669"/>
    <property type="project" value="InterPro"/>
</dbReference>
<dbReference type="Pfam" id="PF16575">
    <property type="entry name" value="CLP1_P"/>
    <property type="match status" value="1"/>
</dbReference>
<dbReference type="EMBL" id="BPLR01021268">
    <property type="protein sequence ID" value="GIX87820.1"/>
    <property type="molecule type" value="Genomic_DNA"/>
</dbReference>
<evidence type="ECO:0000256" key="1">
    <source>
        <dbReference type="ARBA" id="ARBA00022741"/>
    </source>
</evidence>
<keyword evidence="7" id="KW-1185">Reference proteome</keyword>
<dbReference type="InterPro" id="IPR010655">
    <property type="entry name" value="Clp1_C"/>
</dbReference>
<dbReference type="SUPFAM" id="SSF52540">
    <property type="entry name" value="P-loop containing nucleoside triphosphate hydrolases"/>
    <property type="match status" value="1"/>
</dbReference>
<organism evidence="6 7">
    <name type="scientific">Caerostris extrusa</name>
    <name type="common">Bark spider</name>
    <name type="synonym">Caerostris bankana</name>
    <dbReference type="NCBI Taxonomy" id="172846"/>
    <lineage>
        <taxon>Eukaryota</taxon>
        <taxon>Metazoa</taxon>
        <taxon>Ecdysozoa</taxon>
        <taxon>Arthropoda</taxon>
        <taxon>Chelicerata</taxon>
        <taxon>Arachnida</taxon>
        <taxon>Araneae</taxon>
        <taxon>Araneomorphae</taxon>
        <taxon>Entelegynae</taxon>
        <taxon>Araneoidea</taxon>
        <taxon>Araneidae</taxon>
        <taxon>Caerostris</taxon>
    </lineage>
</organism>
<dbReference type="GO" id="GO:0051731">
    <property type="term" value="F:polynucleotide 5'-hydroxyl-kinase activity"/>
    <property type="evidence" value="ECO:0007669"/>
    <property type="project" value="InterPro"/>
</dbReference>
<name>A0AAV4NS35_CAEEX</name>
<dbReference type="InterPro" id="IPR032324">
    <property type="entry name" value="Clp1_N"/>
</dbReference>
<feature type="domain" description="Clp1 C-terminal" evidence="3">
    <location>
        <begin position="304"/>
        <end position="412"/>
    </location>
</feature>
<dbReference type="GO" id="GO:0005524">
    <property type="term" value="F:ATP binding"/>
    <property type="evidence" value="ECO:0007669"/>
    <property type="project" value="UniProtKB-KW"/>
</dbReference>
<dbReference type="Gene3D" id="2.40.30.330">
    <property type="entry name" value="Pre-mRNA cleavage complex subunit Clp1, C-terminal domain"/>
    <property type="match status" value="1"/>
</dbReference>
<dbReference type="InterPro" id="IPR038239">
    <property type="entry name" value="Clp1_N_sf"/>
</dbReference>
<dbReference type="InterPro" id="IPR032319">
    <property type="entry name" value="CLP1_P"/>
</dbReference>
<accession>A0AAV4NS35</accession>
<dbReference type="GO" id="GO:0006388">
    <property type="term" value="P:tRNA splicing, via endonucleolytic cleavage and ligation"/>
    <property type="evidence" value="ECO:0007669"/>
    <property type="project" value="TreeGrafter"/>
</dbReference>
<evidence type="ECO:0000259" key="4">
    <source>
        <dbReference type="Pfam" id="PF16573"/>
    </source>
</evidence>
<feature type="domain" description="Clp1 P-loop" evidence="5">
    <location>
        <begin position="112"/>
        <end position="299"/>
    </location>
</feature>
<keyword evidence="1" id="KW-0547">Nucleotide-binding</keyword>
<evidence type="ECO:0000313" key="6">
    <source>
        <dbReference type="EMBL" id="GIX87820.1"/>
    </source>
</evidence>
<dbReference type="InterPro" id="IPR027417">
    <property type="entry name" value="P-loop_NTPase"/>
</dbReference>
<proteinExistence type="predicted"/>
<feature type="domain" description="Clp1 N-terminal" evidence="4">
    <location>
        <begin position="10"/>
        <end position="97"/>
    </location>
</feature>
<dbReference type="AlphaFoldDB" id="A0AAV4NS35"/>
<dbReference type="Proteomes" id="UP001054945">
    <property type="component" value="Unassembled WGS sequence"/>
</dbReference>
<evidence type="ECO:0000259" key="3">
    <source>
        <dbReference type="Pfam" id="PF06807"/>
    </source>
</evidence>
<evidence type="ECO:0000259" key="5">
    <source>
        <dbReference type="Pfam" id="PF16575"/>
    </source>
</evidence>
<protein>
    <submittedName>
        <fullName evidence="6">Protein CLP1 homolog</fullName>
    </submittedName>
</protein>
<dbReference type="InterPro" id="IPR045116">
    <property type="entry name" value="Clp1/Grc3"/>
</dbReference>
<evidence type="ECO:0000256" key="2">
    <source>
        <dbReference type="ARBA" id="ARBA00022840"/>
    </source>
</evidence>
<dbReference type="InterPro" id="IPR038238">
    <property type="entry name" value="Clp1_C_sf"/>
</dbReference>
<dbReference type="Pfam" id="PF16573">
    <property type="entry name" value="CLP1_N"/>
    <property type="match status" value="1"/>
</dbReference>
<dbReference type="GO" id="GO:0005634">
    <property type="term" value="C:nucleus"/>
    <property type="evidence" value="ECO:0007669"/>
    <property type="project" value="TreeGrafter"/>
</dbReference>
<evidence type="ECO:0000313" key="7">
    <source>
        <dbReference type="Proteomes" id="UP001054945"/>
    </source>
</evidence>